<dbReference type="InterPro" id="IPR055230">
    <property type="entry name" value="PH_Tiam1/2"/>
</dbReference>
<feature type="domain" description="Tiam1/2 second PH-like" evidence="2">
    <location>
        <begin position="1"/>
        <end position="77"/>
    </location>
</feature>
<evidence type="ECO:0000313" key="3">
    <source>
        <dbReference type="EMBL" id="KHJ79749.1"/>
    </source>
</evidence>
<dbReference type="Gene3D" id="2.30.29.30">
    <property type="entry name" value="Pleckstrin-homology domain (PH domain)/Phosphotyrosine-binding domain (PTB)"/>
    <property type="match status" value="1"/>
</dbReference>
<organism evidence="3 4">
    <name type="scientific">Oesophagostomum dentatum</name>
    <name type="common">Nodular worm</name>
    <dbReference type="NCBI Taxonomy" id="61180"/>
    <lineage>
        <taxon>Eukaryota</taxon>
        <taxon>Metazoa</taxon>
        <taxon>Ecdysozoa</taxon>
        <taxon>Nematoda</taxon>
        <taxon>Chromadorea</taxon>
        <taxon>Rhabditida</taxon>
        <taxon>Rhabditina</taxon>
        <taxon>Rhabditomorpha</taxon>
        <taxon>Strongyloidea</taxon>
        <taxon>Strongylidae</taxon>
        <taxon>Oesophagostomum</taxon>
    </lineage>
</organism>
<sequence length="94" mass="10418">MRVLPVAEVLVEDDRKDEPVLAIIHAPCKDSDKFSGQETVYQVACCQLSLKLQLVRSIRKARSNLTRETRRPLSGSSQSDGGYGSDPVKDRKSS</sequence>
<proteinExistence type="predicted"/>
<dbReference type="EMBL" id="KN603439">
    <property type="protein sequence ID" value="KHJ79749.1"/>
    <property type="molecule type" value="Genomic_DNA"/>
</dbReference>
<name>A0A0B1S487_OESDE</name>
<evidence type="ECO:0000313" key="4">
    <source>
        <dbReference type="Proteomes" id="UP000053660"/>
    </source>
</evidence>
<gene>
    <name evidence="3" type="ORF">OESDEN_20595</name>
</gene>
<feature type="region of interest" description="Disordered" evidence="1">
    <location>
        <begin position="63"/>
        <end position="94"/>
    </location>
</feature>
<reference evidence="3 4" key="1">
    <citation type="submission" date="2014-03" db="EMBL/GenBank/DDBJ databases">
        <title>Draft genome of the hookworm Oesophagostomum dentatum.</title>
        <authorList>
            <person name="Mitreva M."/>
        </authorList>
    </citation>
    <scope>NUCLEOTIDE SEQUENCE [LARGE SCALE GENOMIC DNA]</scope>
    <source>
        <strain evidence="3 4">OD-Hann</strain>
    </source>
</reference>
<protein>
    <recommendedName>
        <fullName evidence="2">Tiam1/2 second PH-like domain-containing protein</fullName>
    </recommendedName>
</protein>
<keyword evidence="4" id="KW-1185">Reference proteome</keyword>
<dbReference type="Pfam" id="PF23014">
    <property type="entry name" value="PH_Tiam1"/>
    <property type="match status" value="1"/>
</dbReference>
<evidence type="ECO:0000256" key="1">
    <source>
        <dbReference type="SAM" id="MobiDB-lite"/>
    </source>
</evidence>
<dbReference type="Proteomes" id="UP000053660">
    <property type="component" value="Unassembled WGS sequence"/>
</dbReference>
<dbReference type="OrthoDB" id="1594986at2759"/>
<dbReference type="InterPro" id="IPR011993">
    <property type="entry name" value="PH-like_dom_sf"/>
</dbReference>
<evidence type="ECO:0000259" key="2">
    <source>
        <dbReference type="Pfam" id="PF23014"/>
    </source>
</evidence>
<accession>A0A0B1S487</accession>
<dbReference type="AlphaFoldDB" id="A0A0B1S487"/>